<evidence type="ECO:0000313" key="3">
    <source>
        <dbReference type="Proteomes" id="UP000193144"/>
    </source>
</evidence>
<accession>A0A1Y1ZEE3</accession>
<feature type="region of interest" description="Disordered" evidence="1">
    <location>
        <begin position="397"/>
        <end position="417"/>
    </location>
</feature>
<feature type="compositionally biased region" description="Basic and acidic residues" evidence="1">
    <location>
        <begin position="406"/>
        <end position="415"/>
    </location>
</feature>
<comment type="caution">
    <text evidence="2">The sequence shown here is derived from an EMBL/GenBank/DDBJ whole genome shotgun (WGS) entry which is preliminary data.</text>
</comment>
<dbReference type="OrthoDB" id="5425548at2759"/>
<evidence type="ECO:0000313" key="2">
    <source>
        <dbReference type="EMBL" id="ORY08611.1"/>
    </source>
</evidence>
<reference evidence="2 3" key="1">
    <citation type="submission" date="2016-07" db="EMBL/GenBank/DDBJ databases">
        <title>Pervasive Adenine N6-methylation of Active Genes in Fungi.</title>
        <authorList>
            <consortium name="DOE Joint Genome Institute"/>
            <person name="Mondo S.J."/>
            <person name="Dannebaum R.O."/>
            <person name="Kuo R.C."/>
            <person name="Labutti K."/>
            <person name="Haridas S."/>
            <person name="Kuo A."/>
            <person name="Salamov A."/>
            <person name="Ahrendt S.R."/>
            <person name="Lipzen A."/>
            <person name="Sullivan W."/>
            <person name="Andreopoulos W.B."/>
            <person name="Clum A."/>
            <person name="Lindquist E."/>
            <person name="Daum C."/>
            <person name="Ramamoorthy G.K."/>
            <person name="Gryganskyi A."/>
            <person name="Culley D."/>
            <person name="Magnuson J.K."/>
            <person name="James T.Y."/>
            <person name="O'Malley M.A."/>
            <person name="Stajich J.E."/>
            <person name="Spatafora J.W."/>
            <person name="Visel A."/>
            <person name="Grigoriev I.V."/>
        </authorList>
    </citation>
    <scope>NUCLEOTIDE SEQUENCE [LARGE SCALE GENOMIC DNA]</scope>
    <source>
        <strain evidence="2 3">CBS 115471</strain>
    </source>
</reference>
<keyword evidence="3" id="KW-1185">Reference proteome</keyword>
<proteinExistence type="predicted"/>
<feature type="region of interest" description="Disordered" evidence="1">
    <location>
        <begin position="34"/>
        <end position="65"/>
    </location>
</feature>
<protein>
    <submittedName>
        <fullName evidence="2">Uncharacterized protein</fullName>
    </submittedName>
</protein>
<feature type="compositionally biased region" description="Low complexity" evidence="1">
    <location>
        <begin position="431"/>
        <end position="443"/>
    </location>
</feature>
<evidence type="ECO:0000256" key="1">
    <source>
        <dbReference type="SAM" id="MobiDB-lite"/>
    </source>
</evidence>
<organism evidence="2 3">
    <name type="scientific">Clohesyomyces aquaticus</name>
    <dbReference type="NCBI Taxonomy" id="1231657"/>
    <lineage>
        <taxon>Eukaryota</taxon>
        <taxon>Fungi</taxon>
        <taxon>Dikarya</taxon>
        <taxon>Ascomycota</taxon>
        <taxon>Pezizomycotina</taxon>
        <taxon>Dothideomycetes</taxon>
        <taxon>Pleosporomycetidae</taxon>
        <taxon>Pleosporales</taxon>
        <taxon>Lindgomycetaceae</taxon>
        <taxon>Clohesyomyces</taxon>
    </lineage>
</organism>
<sequence>MFGESRYLSYCIPHGLGFRTAGNLPISQNSRIATMTSHQSKRETQRAVGGEWRPEALHRPPYRPAAKEAKTITYGDVRQAMEIWDHGAKINEQRSQTLENVQALLEPPAKIYESDESASRPVQLYSKLQNCLQRILFTIGYTHFSYTVESRSIVLTAYARPGMNPPPIPQWMPLHMVRTKAYESFRPLRETGTREKIAGPAPASEGREDELILGGDALRDPRNLEKEVGTLGALLQTQEGNLVAITAGHVLSAGEQDVSLKLRRSEKVVQLSAITWPIPSIDKIDWVNDESGILSVKEKNYTDFHWHIPRIHFNYFAKPGQWPVERMKITDSGSRPWDILERMGDEKGFYVYKQGIGTGFTTGCFSDVHFDPPAGWYGAEEQADDGVEFEREDTDLGAAEEGNPDGESRCEEKPKPGTAAHHFNLTGFCSESDSRSSCSGSSNRSDEDRVADSDDEINTYWFGEVEWCRVPFSANGDSGALVYAKEGDTVVPLGIHVG</sequence>
<dbReference type="Proteomes" id="UP000193144">
    <property type="component" value="Unassembled WGS sequence"/>
</dbReference>
<dbReference type="EMBL" id="MCFA01000098">
    <property type="protein sequence ID" value="ORY08611.1"/>
    <property type="molecule type" value="Genomic_DNA"/>
</dbReference>
<dbReference type="AlphaFoldDB" id="A0A1Y1ZEE3"/>
<gene>
    <name evidence="2" type="ORF">BCR34DRAFT_392874</name>
</gene>
<name>A0A1Y1ZEE3_9PLEO</name>
<feature type="region of interest" description="Disordered" evidence="1">
    <location>
        <begin position="431"/>
        <end position="452"/>
    </location>
</feature>